<organism evidence="2 3">
    <name type="scientific">Streptomyces flavalbus</name>
    <dbReference type="NCBI Taxonomy" id="2665155"/>
    <lineage>
        <taxon>Bacteria</taxon>
        <taxon>Bacillati</taxon>
        <taxon>Actinomycetota</taxon>
        <taxon>Actinomycetes</taxon>
        <taxon>Kitasatosporales</taxon>
        <taxon>Streptomycetaceae</taxon>
        <taxon>Streptomyces</taxon>
    </lineage>
</organism>
<evidence type="ECO:0000313" key="3">
    <source>
        <dbReference type="Proteomes" id="UP001597023"/>
    </source>
</evidence>
<reference evidence="3" key="1">
    <citation type="journal article" date="2019" name="Int. J. Syst. Evol. Microbiol.">
        <title>The Global Catalogue of Microorganisms (GCM) 10K type strain sequencing project: providing services to taxonomists for standard genome sequencing and annotation.</title>
        <authorList>
            <consortium name="The Broad Institute Genomics Platform"/>
            <consortium name="The Broad Institute Genome Sequencing Center for Infectious Disease"/>
            <person name="Wu L."/>
            <person name="Ma J."/>
        </authorList>
    </citation>
    <scope>NUCLEOTIDE SEQUENCE [LARGE SCALE GENOMIC DNA]</scope>
    <source>
        <strain evidence="3">CGMCC 4.7400</strain>
    </source>
</reference>
<gene>
    <name evidence="2" type="ORF">ACFQZ6_33000</name>
</gene>
<dbReference type="RefSeq" id="WP_381616797.1">
    <property type="nucleotide sequence ID" value="NZ_JBHTEB010000001.1"/>
</dbReference>
<comment type="caution">
    <text evidence="2">The sequence shown here is derived from an EMBL/GenBank/DDBJ whole genome shotgun (WGS) entry which is preliminary data.</text>
</comment>
<name>A0ABW2WKQ8_9ACTN</name>
<feature type="signal peptide" evidence="1">
    <location>
        <begin position="1"/>
        <end position="33"/>
    </location>
</feature>
<keyword evidence="3" id="KW-1185">Reference proteome</keyword>
<proteinExistence type="predicted"/>
<keyword evidence="1" id="KW-0732">Signal</keyword>
<protein>
    <recommendedName>
        <fullName evidence="4">Secreted protein</fullName>
    </recommendedName>
</protein>
<accession>A0ABW2WKQ8</accession>
<dbReference type="Proteomes" id="UP001597023">
    <property type="component" value="Unassembled WGS sequence"/>
</dbReference>
<evidence type="ECO:0000256" key="1">
    <source>
        <dbReference type="SAM" id="SignalP"/>
    </source>
</evidence>
<evidence type="ECO:0000313" key="2">
    <source>
        <dbReference type="EMBL" id="MFD0318952.1"/>
    </source>
</evidence>
<evidence type="ECO:0008006" key="4">
    <source>
        <dbReference type="Google" id="ProtNLM"/>
    </source>
</evidence>
<feature type="chain" id="PRO_5047226355" description="Secreted protein" evidence="1">
    <location>
        <begin position="34"/>
        <end position="76"/>
    </location>
</feature>
<sequence length="76" mass="7663">MTRVPRMTSTTLPFQALAAALTVLALSAGPAHAAADVSAYECVQGGGVIVISAVEGSTDTFTKRCVGGLHDGETIT</sequence>
<dbReference type="EMBL" id="JBHTEB010000001">
    <property type="protein sequence ID" value="MFD0318952.1"/>
    <property type="molecule type" value="Genomic_DNA"/>
</dbReference>